<dbReference type="SUPFAM" id="SSF50249">
    <property type="entry name" value="Nucleic acid-binding proteins"/>
    <property type="match status" value="1"/>
</dbReference>
<dbReference type="InterPro" id="IPR012310">
    <property type="entry name" value="DNA_ligase_ATP-dep_cent"/>
</dbReference>
<evidence type="ECO:0000256" key="3">
    <source>
        <dbReference type="ARBA" id="ARBA00022840"/>
    </source>
</evidence>
<dbReference type="eggNOG" id="COG1793">
    <property type="taxonomic scope" value="Bacteria"/>
</dbReference>
<accession>A0A017SXX6</accession>
<comment type="caution">
    <text evidence="6">The sequence shown here is derived from an EMBL/GenBank/DDBJ whole genome shotgun (WGS) entry which is preliminary data.</text>
</comment>
<evidence type="ECO:0000259" key="5">
    <source>
        <dbReference type="PROSITE" id="PS50160"/>
    </source>
</evidence>
<dbReference type="OrthoDB" id="9767858at2"/>
<evidence type="ECO:0000256" key="4">
    <source>
        <dbReference type="ARBA" id="ARBA00034003"/>
    </source>
</evidence>
<evidence type="ECO:0000313" key="7">
    <source>
        <dbReference type="Proteomes" id="UP000019678"/>
    </source>
</evidence>
<dbReference type="GO" id="GO:0003677">
    <property type="term" value="F:DNA binding"/>
    <property type="evidence" value="ECO:0007669"/>
    <property type="project" value="InterPro"/>
</dbReference>
<dbReference type="Pfam" id="PF01068">
    <property type="entry name" value="DNA_ligase_A_M"/>
    <property type="match status" value="1"/>
</dbReference>
<dbReference type="Proteomes" id="UP000019678">
    <property type="component" value="Unassembled WGS sequence"/>
</dbReference>
<dbReference type="GO" id="GO:0006303">
    <property type="term" value="P:double-strand break repair via nonhomologous end joining"/>
    <property type="evidence" value="ECO:0007669"/>
    <property type="project" value="TreeGrafter"/>
</dbReference>
<dbReference type="SUPFAM" id="SSF117018">
    <property type="entry name" value="ATP-dependent DNA ligase DNA-binding domain"/>
    <property type="match status" value="1"/>
</dbReference>
<dbReference type="PANTHER" id="PTHR45997:SF1">
    <property type="entry name" value="DNA LIGASE 4"/>
    <property type="match status" value="1"/>
</dbReference>
<dbReference type="STRING" id="1192034.CAP_7776"/>
<keyword evidence="1 6" id="KW-0436">Ligase</keyword>
<dbReference type="InterPro" id="IPR036599">
    <property type="entry name" value="DNA_ligase_N_sf"/>
</dbReference>
<dbReference type="GO" id="GO:0003910">
    <property type="term" value="F:DNA ligase (ATP) activity"/>
    <property type="evidence" value="ECO:0007669"/>
    <property type="project" value="UniProtKB-EC"/>
</dbReference>
<comment type="catalytic activity">
    <reaction evidence="4">
        <text>ATP + (deoxyribonucleotide)n-3'-hydroxyl + 5'-phospho-(deoxyribonucleotide)m = (deoxyribonucleotide)n+m + AMP + diphosphate.</text>
        <dbReference type="EC" id="6.5.1.1"/>
    </reaction>
</comment>
<gene>
    <name evidence="6" type="ORF">CAP_7776</name>
</gene>
<proteinExistence type="predicted"/>
<keyword evidence="2" id="KW-0547">Nucleotide-binding</keyword>
<feature type="domain" description="ATP-dependent DNA ligase family profile" evidence="5">
    <location>
        <begin position="404"/>
        <end position="539"/>
    </location>
</feature>
<dbReference type="InterPro" id="IPR012340">
    <property type="entry name" value="NA-bd_OB-fold"/>
</dbReference>
<evidence type="ECO:0000313" key="6">
    <source>
        <dbReference type="EMBL" id="EYF01823.1"/>
    </source>
</evidence>
<evidence type="ECO:0000256" key="1">
    <source>
        <dbReference type="ARBA" id="ARBA00022598"/>
    </source>
</evidence>
<protein>
    <submittedName>
        <fullName evidence="6">ATP dependent DNA ligase</fullName>
    </submittedName>
</protein>
<organism evidence="6 7">
    <name type="scientific">Chondromyces apiculatus DSM 436</name>
    <dbReference type="NCBI Taxonomy" id="1192034"/>
    <lineage>
        <taxon>Bacteria</taxon>
        <taxon>Pseudomonadati</taxon>
        <taxon>Myxococcota</taxon>
        <taxon>Polyangia</taxon>
        <taxon>Polyangiales</taxon>
        <taxon>Polyangiaceae</taxon>
        <taxon>Chondromyces</taxon>
    </lineage>
</organism>
<dbReference type="Gene3D" id="3.30.470.30">
    <property type="entry name" value="DNA ligase/mRNA capping enzyme"/>
    <property type="match status" value="1"/>
</dbReference>
<keyword evidence="7" id="KW-1185">Reference proteome</keyword>
<dbReference type="Gene3D" id="2.40.50.140">
    <property type="entry name" value="Nucleic acid-binding proteins"/>
    <property type="match status" value="1"/>
</dbReference>
<dbReference type="GO" id="GO:0006297">
    <property type="term" value="P:nucleotide-excision repair, DNA gap filling"/>
    <property type="evidence" value="ECO:0007669"/>
    <property type="project" value="TreeGrafter"/>
</dbReference>
<dbReference type="PANTHER" id="PTHR45997">
    <property type="entry name" value="DNA LIGASE 4"/>
    <property type="match status" value="1"/>
</dbReference>
<name>A0A017SXX6_9BACT</name>
<sequence length="645" mass="70887">MKFVEADDIRGWFARTAHLSDVLRSIGERQLEGSYIERVVGMPVHLRFLVERLSRERVAQGKSPEVPASALDAIPFHALCTGFFLPLSGMAPERAAQLFGMRIGPPPDTAGREALLGQLLGKKLGLSTEQKIACILGDPFMGRSGTFQRDSLVRLLMSVQLIGWREVLDRLSAVGDVAVLFAMARPSLTLEPALTAAEVLEVLRFLPDARRNAKFEILRALLARCGKVEAYFLAKLLLRKAGFGFDYQGPLIARMLAGTYGASEEAVSHAMALTDAFHVARVLSQEGPAGLRKIQLQPLVAVRPALASGTTDEIKKLPVWVERKYDGIRLMLHKSTDARGAMLCGAYTRNRGDWLELVAGLDLTIKSLGARNAIVDGELHGTVIDLEGPRPATVYEVYAALQGERATPVSLKYAAFDLIYLNGQDLTGLPLSERRRWLSMLVAPLAGMPLPVPVGLADGQLAATREDVSRLYHHFRAQRYEGIVVKDLEGRYRLSERDPTWLKRKPEITLDLVLTGAVLAVTTKERVGAFGSYVIAARGDAGFEDVGDVAGVDRERDAEIQAEILREGLLTGRRIERKSASGARAGYELRPYVVVTVKFEGIARDSDGRLTLRDPKIAMIRADKPAEEADHVRALEEIYLEQRVG</sequence>
<evidence type="ECO:0000256" key="2">
    <source>
        <dbReference type="ARBA" id="ARBA00022741"/>
    </source>
</evidence>
<dbReference type="EMBL" id="ASRX01000071">
    <property type="protein sequence ID" value="EYF01823.1"/>
    <property type="molecule type" value="Genomic_DNA"/>
</dbReference>
<dbReference type="InterPro" id="IPR029710">
    <property type="entry name" value="LIG4"/>
</dbReference>
<dbReference type="GO" id="GO:0006310">
    <property type="term" value="P:DNA recombination"/>
    <property type="evidence" value="ECO:0007669"/>
    <property type="project" value="InterPro"/>
</dbReference>
<dbReference type="AlphaFoldDB" id="A0A017SXX6"/>
<dbReference type="PROSITE" id="PS50160">
    <property type="entry name" value="DNA_LIGASE_A3"/>
    <property type="match status" value="1"/>
</dbReference>
<dbReference type="SUPFAM" id="SSF56091">
    <property type="entry name" value="DNA ligase/mRNA capping enzyme, catalytic domain"/>
    <property type="match status" value="1"/>
</dbReference>
<reference evidence="6 7" key="1">
    <citation type="submission" date="2013-05" db="EMBL/GenBank/DDBJ databases">
        <title>Genome assembly of Chondromyces apiculatus DSM 436.</title>
        <authorList>
            <person name="Sharma G."/>
            <person name="Khatri I."/>
            <person name="Kaur C."/>
            <person name="Mayilraj S."/>
            <person name="Subramanian S."/>
        </authorList>
    </citation>
    <scope>NUCLEOTIDE SEQUENCE [LARGE SCALE GENOMIC DNA]</scope>
    <source>
        <strain evidence="6 7">DSM 436</strain>
    </source>
</reference>
<dbReference type="Gene3D" id="1.10.3260.10">
    <property type="entry name" value="DNA ligase, ATP-dependent, N-terminal domain"/>
    <property type="match status" value="1"/>
</dbReference>
<dbReference type="GO" id="GO:0005524">
    <property type="term" value="F:ATP binding"/>
    <property type="evidence" value="ECO:0007669"/>
    <property type="project" value="UniProtKB-KW"/>
</dbReference>
<keyword evidence="3" id="KW-0067">ATP-binding</keyword>
<dbReference type="RefSeq" id="WP_044248675.1">
    <property type="nucleotide sequence ID" value="NZ_ASRX01000071.1"/>
</dbReference>